<dbReference type="InterPro" id="IPR026444">
    <property type="entry name" value="Secre_tail"/>
</dbReference>
<comment type="subunit">
    <text evidence="3">Monomer.</text>
</comment>
<keyword evidence="4" id="KW-0106">Calcium</keyword>
<dbReference type="Pfam" id="PF09092">
    <property type="entry name" value="Lyase_N"/>
    <property type="match status" value="1"/>
</dbReference>
<dbReference type="InterPro" id="IPR014718">
    <property type="entry name" value="GH-type_carb-bd"/>
</dbReference>
<accession>A0A368VBI1</accession>
<dbReference type="Gene3D" id="2.60.220.10">
    <property type="entry name" value="Polysaccharide lyase family 8-like, C-terminal"/>
    <property type="match status" value="1"/>
</dbReference>
<dbReference type="Gene3D" id="2.70.98.10">
    <property type="match status" value="1"/>
</dbReference>
<keyword evidence="11" id="KW-1185">Reference proteome</keyword>
<dbReference type="Pfam" id="PF09093">
    <property type="entry name" value="Lyase_catalyt"/>
    <property type="match status" value="1"/>
</dbReference>
<organism evidence="10 11">
    <name type="scientific">Marinilabilia salmonicolor</name>
    <dbReference type="NCBI Taxonomy" id="989"/>
    <lineage>
        <taxon>Bacteria</taxon>
        <taxon>Pseudomonadati</taxon>
        <taxon>Bacteroidota</taxon>
        <taxon>Bacteroidia</taxon>
        <taxon>Marinilabiliales</taxon>
        <taxon>Marinilabiliaceae</taxon>
        <taxon>Marinilabilia</taxon>
    </lineage>
</organism>
<dbReference type="InterPro" id="IPR015177">
    <property type="entry name" value="Lyase_catalyt"/>
</dbReference>
<feature type="domain" description="Lyase catalytic" evidence="9">
    <location>
        <begin position="218"/>
        <end position="538"/>
    </location>
</feature>
<evidence type="ECO:0000256" key="2">
    <source>
        <dbReference type="ARBA" id="ARBA00006699"/>
    </source>
</evidence>
<dbReference type="EMBL" id="QPIZ01000005">
    <property type="protein sequence ID" value="RCW37595.1"/>
    <property type="molecule type" value="Genomic_DNA"/>
</dbReference>
<name>A0A368VBI1_9BACT</name>
<dbReference type="PANTHER" id="PTHR37322">
    <property type="match status" value="1"/>
</dbReference>
<evidence type="ECO:0000256" key="3">
    <source>
        <dbReference type="ARBA" id="ARBA00011245"/>
    </source>
</evidence>
<evidence type="ECO:0000259" key="9">
    <source>
        <dbReference type="Pfam" id="PF09093"/>
    </source>
</evidence>
<evidence type="ECO:0000313" key="10">
    <source>
        <dbReference type="EMBL" id="RCW37595.1"/>
    </source>
</evidence>
<dbReference type="InterPro" id="IPR011071">
    <property type="entry name" value="Lyase_8-like_C"/>
</dbReference>
<dbReference type="SUPFAM" id="SSF49863">
    <property type="entry name" value="Hyaluronate lyase-like, C-terminal domain"/>
    <property type="match status" value="1"/>
</dbReference>
<reference evidence="10 11" key="1">
    <citation type="submission" date="2018-07" db="EMBL/GenBank/DDBJ databases">
        <title>Freshwater and sediment microbial communities from various areas in North America, analyzing microbe dynamics in response to fracking.</title>
        <authorList>
            <person name="Lamendella R."/>
        </authorList>
    </citation>
    <scope>NUCLEOTIDE SEQUENCE [LARGE SCALE GENOMIC DNA]</scope>
    <source>
        <strain evidence="10 11">160A</strain>
    </source>
</reference>
<dbReference type="GO" id="GO:0016837">
    <property type="term" value="F:carbon-oxygen lyase activity, acting on polysaccharides"/>
    <property type="evidence" value="ECO:0007669"/>
    <property type="project" value="TreeGrafter"/>
</dbReference>
<comment type="caution">
    <text evidence="10">The sequence shown here is derived from an EMBL/GenBank/DDBJ whole genome shotgun (WGS) entry which is preliminary data.</text>
</comment>
<dbReference type="SUPFAM" id="SSF49785">
    <property type="entry name" value="Galactose-binding domain-like"/>
    <property type="match status" value="1"/>
</dbReference>
<evidence type="ECO:0000259" key="7">
    <source>
        <dbReference type="Pfam" id="PF02884"/>
    </source>
</evidence>
<protein>
    <submittedName>
        <fullName evidence="10">Chondroitin-sulfate-ABC endolyase/exolyase</fullName>
    </submittedName>
</protein>
<evidence type="ECO:0000256" key="5">
    <source>
        <dbReference type="ARBA" id="ARBA00023239"/>
    </source>
</evidence>
<dbReference type="InterPro" id="IPR003159">
    <property type="entry name" value="Lyase_8_central_dom"/>
</dbReference>
<comment type="similarity">
    <text evidence="2">Belongs to the polysaccharide lyase 8 family.</text>
</comment>
<feature type="domain" description="Polysaccharide lyase family 8 C-terminal" evidence="7">
    <location>
        <begin position="840"/>
        <end position="902"/>
    </location>
</feature>
<dbReference type="RefSeq" id="WP_114436631.1">
    <property type="nucleotide sequence ID" value="NZ_QPIZ01000005.1"/>
</dbReference>
<dbReference type="InterPro" id="IPR008929">
    <property type="entry name" value="Chondroitin_lyas"/>
</dbReference>
<dbReference type="Pfam" id="PF02278">
    <property type="entry name" value="Lyase_8"/>
    <property type="match status" value="1"/>
</dbReference>
<sequence>MMKKSIVIIMFLCGLFVNAQDYLGLEGSIPAGWSASGLSVSSDHYKMGQQSIQWAWQPQGQLTIENPAGMEQACRTYKGGMILWIYNENPQNADLLFEYLDDNNAVQYYFPYHLDFTGWRACWIRFDEDMSGSKSNKNLRTLRIKAPATSTGGTLFFDRMKFPSVRINDRVTPDAQLPFINPEMNANHWAALWHWHSTYEYEQALPAAVSPEELTVLSAVRDRITTDVEGSPITATRETEIRAAFEALNIQRIGTSITGPALVASDEYVAGNGDKRLKDVEYLFYDIAKGWYHSQLNGFDQMFVDMLDWFIDQGFAVGSGMGTNHHYGYDYRSYPKAVWLMQNKLRELGQFQKAFDLIQYWSGVPEIRQLPQVDNYQGIMDAWNTILSGRLMAVMMREDSPELVRDMNSFTKWVSATLQPGPGTIGGIKPDGAGFHHGMLYGPYANGGYAGLGTTLFYLGNSVFTLTQEGMDNLKKGLKVHAWYANEVSMASSVSGRHPHNQVLGTGAINAFGYFAKAASPFDTEMAAEFMRLTRYQNDLYNEFSSMGIQAAEPPVGNKTVNYGALNLHRRDDWLVAVKGFNKIVTGTEIYTGDNRYGRYQSYGTVQILGTGNPVSAVSSGYELPGWDWNRMPGATTIHLPFDILNYSGGNINERSDKVEFAGGNTLGDNGIFGMILDENNYTNYTDDFVARKSVFAFDNRIVCLGSNINNSNTQYSTETTLFQASLGSTAEPLVIDGEVTYSFPIDRTIDSETPVSIRDNKGNGYYIPQGKLRILKQNQESRDNKTKAVNYGNFASAFIDHGAAPSDAGYEYAILVQSSVDELAAFGSDMSSEETASYKVLRKDNVAHVVKDEITSTTGFVVFEATDSVSDALVSAANYPVLVMAREKDGGKYDLSLADPAINMEAPTTLVHTAEAKERKVQIVLNGRFSLSNADDQKCRVVEQSDNLTTLEFTVIHGLPVEVELAKEAPFLAGLLIDGSHPSGWTPETFNTEITIPQNHTPVVEAIPGLEGFAVDVVMPEAFPGNIQVAVIDQEGTRINYYVEVSVASSFIEDFENFQEDGWVNTSFVGNNDLTWYVNAKRDSHLNSGNSVYSFTTTAGVWSQPVPGGISSLSFEVKDLWAEGVERIIEVKINDEVIDLFKHTGTEIYQVSYENLNIQGDVVISIRNASAEDCAFAIDNIEWTGFAPDRNALLADIVLEGATLNGFDPLVFYYEVDVKPDSSVTKVVAPAESLTSDVQVTMPSDFPGELSVLVTAESGAWNRYVVSLKQSNAIGDVSGESAVTVYPVPAHDFIYLSSSARIKYAELYDLTGQLLKYFNEPEAPMAVSSLVPGLYLLKVVPEMGEELMLKVVIG</sequence>
<dbReference type="SUPFAM" id="SSF74650">
    <property type="entry name" value="Galactose mutarotase-like"/>
    <property type="match status" value="1"/>
</dbReference>
<keyword evidence="5 10" id="KW-0456">Lyase</keyword>
<evidence type="ECO:0000256" key="1">
    <source>
        <dbReference type="ARBA" id="ARBA00001913"/>
    </source>
</evidence>
<dbReference type="InterPro" id="IPR015176">
    <property type="entry name" value="Lyase_N"/>
</dbReference>
<evidence type="ECO:0000259" key="8">
    <source>
        <dbReference type="Pfam" id="PF09092"/>
    </source>
</evidence>
<dbReference type="InterPro" id="IPR008979">
    <property type="entry name" value="Galactose-bd-like_sf"/>
</dbReference>
<dbReference type="PANTHER" id="PTHR37322:SF3">
    <property type="entry name" value="CHONDROITIN SULFATE ABC EXOLYASE"/>
    <property type="match status" value="1"/>
</dbReference>
<feature type="domain" description="Lyase N-terminal" evidence="8">
    <location>
        <begin position="35"/>
        <end position="179"/>
    </location>
</feature>
<dbReference type="GO" id="GO:0042597">
    <property type="term" value="C:periplasmic space"/>
    <property type="evidence" value="ECO:0007669"/>
    <property type="project" value="TreeGrafter"/>
</dbReference>
<dbReference type="Gene3D" id="2.60.120.430">
    <property type="entry name" value="Galactose-binding lectin"/>
    <property type="match status" value="1"/>
</dbReference>
<feature type="domain" description="Polysaccharide lyase family 8 central" evidence="6">
    <location>
        <begin position="568"/>
        <end position="817"/>
    </location>
</feature>
<evidence type="ECO:0000256" key="4">
    <source>
        <dbReference type="ARBA" id="ARBA00022837"/>
    </source>
</evidence>
<evidence type="ECO:0000313" key="11">
    <source>
        <dbReference type="Proteomes" id="UP000252733"/>
    </source>
</evidence>
<dbReference type="GO" id="GO:0005975">
    <property type="term" value="P:carbohydrate metabolic process"/>
    <property type="evidence" value="ECO:0007669"/>
    <property type="project" value="InterPro"/>
</dbReference>
<gene>
    <name evidence="10" type="ORF">DFO77_105104</name>
</gene>
<dbReference type="GO" id="GO:0030246">
    <property type="term" value="F:carbohydrate binding"/>
    <property type="evidence" value="ECO:0007669"/>
    <property type="project" value="InterPro"/>
</dbReference>
<dbReference type="NCBIfam" id="TIGR04183">
    <property type="entry name" value="Por_Secre_tail"/>
    <property type="match status" value="1"/>
</dbReference>
<dbReference type="GO" id="GO:0006027">
    <property type="term" value="P:glycosaminoglycan catabolic process"/>
    <property type="evidence" value="ECO:0007669"/>
    <property type="project" value="InterPro"/>
</dbReference>
<dbReference type="GO" id="GO:0005576">
    <property type="term" value="C:extracellular region"/>
    <property type="evidence" value="ECO:0007669"/>
    <property type="project" value="InterPro"/>
</dbReference>
<proteinExistence type="inferred from homology"/>
<dbReference type="InterPro" id="IPR039174">
    <property type="entry name" value="Chondroitin_ABC_lyase"/>
</dbReference>
<evidence type="ECO:0000259" key="6">
    <source>
        <dbReference type="Pfam" id="PF02278"/>
    </source>
</evidence>
<dbReference type="Proteomes" id="UP000252733">
    <property type="component" value="Unassembled WGS sequence"/>
</dbReference>
<dbReference type="InterPro" id="IPR004103">
    <property type="entry name" value="Lyase_8_C"/>
</dbReference>
<comment type="cofactor">
    <cofactor evidence="1">
        <name>Ca(2+)</name>
        <dbReference type="ChEBI" id="CHEBI:29108"/>
    </cofactor>
</comment>
<dbReference type="Gene3D" id="1.50.10.100">
    <property type="entry name" value="Chondroitin AC/alginate lyase"/>
    <property type="match status" value="1"/>
</dbReference>
<dbReference type="Pfam" id="PF02884">
    <property type="entry name" value="Lyase_8_C"/>
    <property type="match status" value="1"/>
</dbReference>
<dbReference type="InterPro" id="IPR011013">
    <property type="entry name" value="Gal_mutarotase_sf_dom"/>
</dbReference>
<dbReference type="SUPFAM" id="SSF48230">
    <property type="entry name" value="Chondroitin AC/alginate lyase"/>
    <property type="match status" value="1"/>
</dbReference>